<dbReference type="EMBL" id="JACDUH010000003">
    <property type="protein sequence ID" value="MBA2851642.1"/>
    <property type="molecule type" value="Genomic_DNA"/>
</dbReference>
<protein>
    <submittedName>
        <fullName evidence="1">Uncharacterized protein</fullName>
    </submittedName>
</protein>
<accession>A0A7J9NVD4</accession>
<dbReference type="Proteomes" id="UP000564425">
    <property type="component" value="Unassembled WGS sequence"/>
</dbReference>
<proteinExistence type="predicted"/>
<comment type="caution">
    <text evidence="1">The sequence shown here is derived from an EMBL/GenBank/DDBJ whole genome shotgun (WGS) entry which is preliminary data.</text>
</comment>
<evidence type="ECO:0000313" key="1">
    <source>
        <dbReference type="EMBL" id="MBA2851642.1"/>
    </source>
</evidence>
<organism evidence="1 2">
    <name type="scientific">Methanococcus maripaludis</name>
    <name type="common">Methanococcus deltae</name>
    <dbReference type="NCBI Taxonomy" id="39152"/>
    <lineage>
        <taxon>Archaea</taxon>
        <taxon>Methanobacteriati</taxon>
        <taxon>Methanobacteriota</taxon>
        <taxon>Methanomada group</taxon>
        <taxon>Methanococci</taxon>
        <taxon>Methanococcales</taxon>
        <taxon>Methanococcaceae</taxon>
        <taxon>Methanococcus</taxon>
    </lineage>
</organism>
<name>A0A7J9NVD4_METMI</name>
<dbReference type="RefSeq" id="WP_181501468.1">
    <property type="nucleotide sequence ID" value="NZ_JACDUH010000003.1"/>
</dbReference>
<gene>
    <name evidence="1" type="ORF">HNP86_001801</name>
</gene>
<reference evidence="1 2" key="1">
    <citation type="submission" date="2020-07" db="EMBL/GenBank/DDBJ databases">
        <title>Genomic Encyclopedia of Type Strains, Phase IV (KMG-V): Genome sequencing to study the core and pangenomes of soil and plant-associated prokaryotes.</title>
        <authorList>
            <person name="Whitman W."/>
        </authorList>
    </citation>
    <scope>NUCLEOTIDE SEQUENCE [LARGE SCALE GENOMIC DNA]</scope>
    <source>
        <strain evidence="1 2">A1</strain>
    </source>
</reference>
<sequence length="171" mass="19757">MTITETLKRIFGVDIEKKTLAALTINAIVNDINQPDYRLDANIARMRSYLQADNKKEYLFENLTNEFWLSSNFKITDVSKLITFRALDNTINVEIDKSTVKVNRKSTCGNPWEVFEIEVGDHLKWLILNSFSYVKLNKRIKRELKKCVNGKIKGHKQNIDSYKKVLADAGV</sequence>
<dbReference type="AlphaFoldDB" id="A0A7J9NVD4"/>
<evidence type="ECO:0000313" key="2">
    <source>
        <dbReference type="Proteomes" id="UP000564425"/>
    </source>
</evidence>